<feature type="transmembrane region" description="Helical" evidence="1">
    <location>
        <begin position="162"/>
        <end position="184"/>
    </location>
</feature>
<evidence type="ECO:0000256" key="1">
    <source>
        <dbReference type="SAM" id="Phobius"/>
    </source>
</evidence>
<feature type="transmembrane region" description="Helical" evidence="1">
    <location>
        <begin position="68"/>
        <end position="88"/>
    </location>
</feature>
<name>A0ABX7I887_9BACT</name>
<keyword evidence="1" id="KW-0812">Transmembrane</keyword>
<dbReference type="EMBL" id="CP056775">
    <property type="protein sequence ID" value="QRR01948.1"/>
    <property type="molecule type" value="Genomic_DNA"/>
</dbReference>
<gene>
    <name evidence="2" type="ORF">HWI92_14035</name>
</gene>
<feature type="transmembrane region" description="Helical" evidence="1">
    <location>
        <begin position="12"/>
        <end position="30"/>
    </location>
</feature>
<feature type="transmembrane region" description="Helical" evidence="1">
    <location>
        <begin position="97"/>
        <end position="117"/>
    </location>
</feature>
<evidence type="ECO:0008006" key="4">
    <source>
        <dbReference type="Google" id="ProtNLM"/>
    </source>
</evidence>
<organism evidence="2 3">
    <name type="scientific">Dyadobacter sandarakinus</name>
    <dbReference type="NCBI Taxonomy" id="2747268"/>
    <lineage>
        <taxon>Bacteria</taxon>
        <taxon>Pseudomonadati</taxon>
        <taxon>Bacteroidota</taxon>
        <taxon>Cytophagia</taxon>
        <taxon>Cytophagales</taxon>
        <taxon>Spirosomataceae</taxon>
        <taxon>Dyadobacter</taxon>
    </lineage>
</organism>
<dbReference type="RefSeq" id="WP_204656146.1">
    <property type="nucleotide sequence ID" value="NZ_CP056775.1"/>
</dbReference>
<sequence length="232" mass="27873">MFESYISYALRQPIPTIPVFLNLFPIILIFKRKGYRERTILLLLVYLIIKFLIDFVMFDWAAQKKNTVILYNINVPVRYLLVSGMYYFQLQTRPYKMLVLVMMPLFTLFSIWDILHINPTGNDLYHHNMVLYSTTVESLLMIFWVLLYFYDTIRTLKIPNLLTYPFFWICSGLLIYYSSFLFIAPVLHYSSKWEDWLDFGFLAYFPYIFESVSIVLFSIGIYQYSPKLYAKH</sequence>
<feature type="transmembrane region" description="Helical" evidence="1">
    <location>
        <begin position="42"/>
        <end position="62"/>
    </location>
</feature>
<proteinExistence type="predicted"/>
<protein>
    <recommendedName>
        <fullName evidence="4">Lycopene cyclase domain-containing protein</fullName>
    </recommendedName>
</protein>
<reference evidence="2 3" key="1">
    <citation type="submission" date="2020-06" db="EMBL/GenBank/DDBJ databases">
        <title>Dyadobacter sandarakinus sp. nov., isolated from the soil of the Arctic Yellow River Station.</title>
        <authorList>
            <person name="Zhang Y."/>
            <person name="Peng F."/>
        </authorList>
    </citation>
    <scope>NUCLEOTIDE SEQUENCE [LARGE SCALE GENOMIC DNA]</scope>
    <source>
        <strain evidence="2 3">Q3-56</strain>
    </source>
</reference>
<evidence type="ECO:0000313" key="2">
    <source>
        <dbReference type="EMBL" id="QRR01948.1"/>
    </source>
</evidence>
<evidence type="ECO:0000313" key="3">
    <source>
        <dbReference type="Proteomes" id="UP000612680"/>
    </source>
</evidence>
<feature type="transmembrane region" description="Helical" evidence="1">
    <location>
        <begin position="129"/>
        <end position="150"/>
    </location>
</feature>
<dbReference type="Proteomes" id="UP000612680">
    <property type="component" value="Chromosome"/>
</dbReference>
<keyword evidence="1" id="KW-1133">Transmembrane helix</keyword>
<accession>A0ABX7I887</accession>
<keyword evidence="1" id="KW-0472">Membrane</keyword>
<feature type="transmembrane region" description="Helical" evidence="1">
    <location>
        <begin position="204"/>
        <end position="224"/>
    </location>
</feature>
<keyword evidence="3" id="KW-1185">Reference proteome</keyword>